<dbReference type="InterPro" id="IPR037066">
    <property type="entry name" value="Plug_dom_sf"/>
</dbReference>
<reference evidence="5 6" key="1">
    <citation type="journal article" date="2019" name="Genome Biol. Evol.">
        <title>Day and night: Metabolic profiles and evolutionary relationships of six axenic non-marine cyanobacteria.</title>
        <authorList>
            <person name="Will S.E."/>
            <person name="Henke P."/>
            <person name="Boedeker C."/>
            <person name="Huang S."/>
            <person name="Brinkmann H."/>
            <person name="Rohde M."/>
            <person name="Jarek M."/>
            <person name="Friedl T."/>
            <person name="Seufert S."/>
            <person name="Schumacher M."/>
            <person name="Overmann J."/>
            <person name="Neumann-Schaal M."/>
            <person name="Petersen J."/>
        </authorList>
    </citation>
    <scope>NUCLEOTIDE SEQUENCE [LARGE SCALE GENOMIC DNA]</scope>
    <source>
        <strain evidence="5 6">SAG 39.79</strain>
    </source>
</reference>
<keyword evidence="1" id="KW-0406">Ion transport</keyword>
<keyword evidence="6" id="KW-1185">Reference proteome</keyword>
<keyword evidence="3" id="KW-0998">Cell outer membrane</keyword>
<dbReference type="PANTHER" id="PTHR32552:SF81">
    <property type="entry name" value="TONB-DEPENDENT OUTER MEMBRANE RECEPTOR"/>
    <property type="match status" value="1"/>
</dbReference>
<dbReference type="RefSeq" id="WP_158631738.1">
    <property type="nucleotide sequence ID" value="NZ_JAVKZF010000001.1"/>
</dbReference>
<evidence type="ECO:0000259" key="4">
    <source>
        <dbReference type="Pfam" id="PF07715"/>
    </source>
</evidence>
<dbReference type="GO" id="GO:0009279">
    <property type="term" value="C:cell outer membrane"/>
    <property type="evidence" value="ECO:0007669"/>
    <property type="project" value="UniProtKB-SubCell"/>
</dbReference>
<dbReference type="InterPro" id="IPR039426">
    <property type="entry name" value="TonB-dep_rcpt-like"/>
</dbReference>
<dbReference type="Gene3D" id="2.170.130.10">
    <property type="entry name" value="TonB-dependent receptor, plug domain"/>
    <property type="match status" value="1"/>
</dbReference>
<accession>A0AB37UQY8</accession>
<evidence type="ECO:0000256" key="2">
    <source>
        <dbReference type="ARBA" id="ARBA00023077"/>
    </source>
</evidence>
<keyword evidence="3" id="KW-0472">Membrane</keyword>
<evidence type="ECO:0000313" key="5">
    <source>
        <dbReference type="EMBL" id="RUT13770.1"/>
    </source>
</evidence>
<dbReference type="PANTHER" id="PTHR32552">
    <property type="entry name" value="FERRICHROME IRON RECEPTOR-RELATED"/>
    <property type="match status" value="1"/>
</dbReference>
<feature type="domain" description="TonB-dependent receptor plug" evidence="4">
    <location>
        <begin position="12"/>
        <end position="66"/>
    </location>
</feature>
<organism evidence="5 6">
    <name type="scientific">Chroococcidiopsis cubana SAG 39.79</name>
    <dbReference type="NCBI Taxonomy" id="388085"/>
    <lineage>
        <taxon>Bacteria</taxon>
        <taxon>Bacillati</taxon>
        <taxon>Cyanobacteriota</taxon>
        <taxon>Cyanophyceae</taxon>
        <taxon>Chroococcidiopsidales</taxon>
        <taxon>Chroococcidiopsidaceae</taxon>
        <taxon>Chroococcidiopsis</taxon>
    </lineage>
</organism>
<sequence length="79" mass="8950">MVVTAQRTEEDVQDVPISIRVLTKEEIEDADIITLEDIAQSTPNFSVFNATGNRYFSYYSIRGLSFELNGMVSYGTYND</sequence>
<evidence type="ECO:0000313" key="6">
    <source>
        <dbReference type="Proteomes" id="UP000282574"/>
    </source>
</evidence>
<keyword evidence="3" id="KW-0813">Transport</keyword>
<comment type="similarity">
    <text evidence="3">Belongs to the TonB-dependent receptor family.</text>
</comment>
<evidence type="ECO:0000256" key="3">
    <source>
        <dbReference type="PROSITE-ProRule" id="PRU01360"/>
    </source>
</evidence>
<dbReference type="AlphaFoldDB" id="A0AB37UQY8"/>
<dbReference type="InterPro" id="IPR012910">
    <property type="entry name" value="Plug_dom"/>
</dbReference>
<protein>
    <recommendedName>
        <fullName evidence="4">TonB-dependent receptor plug domain-containing protein</fullName>
    </recommendedName>
</protein>
<dbReference type="Proteomes" id="UP000282574">
    <property type="component" value="Unassembled WGS sequence"/>
</dbReference>
<dbReference type="Pfam" id="PF07715">
    <property type="entry name" value="Plug"/>
    <property type="match status" value="1"/>
</dbReference>
<keyword evidence="3" id="KW-1134">Transmembrane beta strand</keyword>
<dbReference type="GO" id="GO:0006811">
    <property type="term" value="P:monoatomic ion transport"/>
    <property type="evidence" value="ECO:0007669"/>
    <property type="project" value="UniProtKB-KW"/>
</dbReference>
<dbReference type="EMBL" id="RSCK01000005">
    <property type="protein sequence ID" value="RUT13770.1"/>
    <property type="molecule type" value="Genomic_DNA"/>
</dbReference>
<comment type="caution">
    <text evidence="5">The sequence shown here is derived from an EMBL/GenBank/DDBJ whole genome shotgun (WGS) entry which is preliminary data.</text>
</comment>
<comment type="subcellular location">
    <subcellularLocation>
        <location evidence="3">Cell outer membrane</location>
        <topology evidence="3">Multi-pass membrane protein</topology>
    </subcellularLocation>
</comment>
<gene>
    <name evidence="5" type="ORF">DSM107010_10450</name>
</gene>
<evidence type="ECO:0000256" key="1">
    <source>
        <dbReference type="ARBA" id="ARBA00023065"/>
    </source>
</evidence>
<dbReference type="PROSITE" id="PS52016">
    <property type="entry name" value="TONB_DEPENDENT_REC_3"/>
    <property type="match status" value="1"/>
</dbReference>
<dbReference type="SUPFAM" id="SSF56935">
    <property type="entry name" value="Porins"/>
    <property type="match status" value="1"/>
</dbReference>
<name>A0AB37UQY8_9CYAN</name>
<keyword evidence="3" id="KW-0812">Transmembrane</keyword>
<keyword evidence="2" id="KW-0798">TonB box</keyword>
<proteinExistence type="inferred from homology"/>